<dbReference type="AlphaFoldDB" id="A0A4U1JE73"/>
<evidence type="ECO:0000256" key="3">
    <source>
        <dbReference type="ARBA" id="ARBA00022691"/>
    </source>
</evidence>
<dbReference type="PROSITE" id="PS51682">
    <property type="entry name" value="SAM_OMT_I"/>
    <property type="match status" value="1"/>
</dbReference>
<dbReference type="RefSeq" id="WP_136930186.1">
    <property type="nucleotide sequence ID" value="NZ_SSMQ01000016.1"/>
</dbReference>
<evidence type="ECO:0000313" key="4">
    <source>
        <dbReference type="EMBL" id="TKD07590.1"/>
    </source>
</evidence>
<dbReference type="Gene3D" id="3.40.50.150">
    <property type="entry name" value="Vaccinia Virus protein VP39"/>
    <property type="match status" value="1"/>
</dbReference>
<accession>A0A4U1JE73</accession>
<name>A0A4U1JE73_9BACT</name>
<organism evidence="4 5">
    <name type="scientific">Polyangium fumosum</name>
    <dbReference type="NCBI Taxonomy" id="889272"/>
    <lineage>
        <taxon>Bacteria</taxon>
        <taxon>Pseudomonadati</taxon>
        <taxon>Myxococcota</taxon>
        <taxon>Polyangia</taxon>
        <taxon>Polyangiales</taxon>
        <taxon>Polyangiaceae</taxon>
        <taxon>Polyangium</taxon>
    </lineage>
</organism>
<dbReference type="SUPFAM" id="SSF53335">
    <property type="entry name" value="S-adenosyl-L-methionine-dependent methyltransferases"/>
    <property type="match status" value="1"/>
</dbReference>
<evidence type="ECO:0000313" key="5">
    <source>
        <dbReference type="Proteomes" id="UP000309215"/>
    </source>
</evidence>
<keyword evidence="1 4" id="KW-0489">Methyltransferase</keyword>
<dbReference type="InterPro" id="IPR050362">
    <property type="entry name" value="Cation-dep_OMT"/>
</dbReference>
<reference evidence="4 5" key="1">
    <citation type="submission" date="2019-04" db="EMBL/GenBank/DDBJ databases">
        <authorList>
            <person name="Li Y."/>
            <person name="Wang J."/>
        </authorList>
    </citation>
    <scope>NUCLEOTIDE SEQUENCE [LARGE SCALE GENOMIC DNA]</scope>
    <source>
        <strain evidence="4 5">DSM 14668</strain>
    </source>
</reference>
<dbReference type="GO" id="GO:0008171">
    <property type="term" value="F:O-methyltransferase activity"/>
    <property type="evidence" value="ECO:0007669"/>
    <property type="project" value="InterPro"/>
</dbReference>
<sequence length="213" mass="23622">MTPIISPELNDYIEAHTRPRPALFDELREVTYASTTSPQMQVGRVEGTFLKTLCALVAARRVLEIGTFTGFSALCMAEALPEDGELLTLDRDPDATRIARSFFDRSPHGKKIRILLGDALETLRALPAGPPFDLVFLDADKERYVDYYEAVLPLLRTGGLLVGDNTLWSGHVLAPKDPSDHGICRFNDVVNADPRVENVLLSIRDGMMLARKL</sequence>
<dbReference type="PANTHER" id="PTHR10509:SF14">
    <property type="entry name" value="CAFFEOYL-COA O-METHYLTRANSFERASE 3-RELATED"/>
    <property type="match status" value="1"/>
</dbReference>
<evidence type="ECO:0000256" key="2">
    <source>
        <dbReference type="ARBA" id="ARBA00022679"/>
    </source>
</evidence>
<protein>
    <submittedName>
        <fullName evidence="4">Methyltransferase</fullName>
    </submittedName>
</protein>
<keyword evidence="3" id="KW-0949">S-adenosyl-L-methionine</keyword>
<dbReference type="PANTHER" id="PTHR10509">
    <property type="entry name" value="O-METHYLTRANSFERASE-RELATED"/>
    <property type="match status" value="1"/>
</dbReference>
<dbReference type="CDD" id="cd02440">
    <property type="entry name" value="AdoMet_MTases"/>
    <property type="match status" value="1"/>
</dbReference>
<dbReference type="InterPro" id="IPR002935">
    <property type="entry name" value="SAM_O-MeTrfase"/>
</dbReference>
<dbReference type="OrthoDB" id="9811000at2"/>
<proteinExistence type="predicted"/>
<dbReference type="EMBL" id="SSMQ01000016">
    <property type="protein sequence ID" value="TKD07590.1"/>
    <property type="molecule type" value="Genomic_DNA"/>
</dbReference>
<dbReference type="GO" id="GO:0032259">
    <property type="term" value="P:methylation"/>
    <property type="evidence" value="ECO:0007669"/>
    <property type="project" value="UniProtKB-KW"/>
</dbReference>
<evidence type="ECO:0000256" key="1">
    <source>
        <dbReference type="ARBA" id="ARBA00022603"/>
    </source>
</evidence>
<dbReference type="Proteomes" id="UP000309215">
    <property type="component" value="Unassembled WGS sequence"/>
</dbReference>
<comment type="caution">
    <text evidence="4">The sequence shown here is derived from an EMBL/GenBank/DDBJ whole genome shotgun (WGS) entry which is preliminary data.</text>
</comment>
<keyword evidence="2 4" id="KW-0808">Transferase</keyword>
<dbReference type="GO" id="GO:0008757">
    <property type="term" value="F:S-adenosylmethionine-dependent methyltransferase activity"/>
    <property type="evidence" value="ECO:0007669"/>
    <property type="project" value="TreeGrafter"/>
</dbReference>
<dbReference type="Pfam" id="PF01596">
    <property type="entry name" value="Methyltransf_3"/>
    <property type="match status" value="1"/>
</dbReference>
<keyword evidence="5" id="KW-1185">Reference proteome</keyword>
<gene>
    <name evidence="4" type="ORF">E8A74_17655</name>
</gene>
<dbReference type="InterPro" id="IPR029063">
    <property type="entry name" value="SAM-dependent_MTases_sf"/>
</dbReference>